<keyword evidence="2" id="KW-0812">Transmembrane</keyword>
<comment type="caution">
    <text evidence="5">The sequence shown here is derived from an EMBL/GenBank/DDBJ whole genome shotgun (WGS) entry which is preliminary data.</text>
</comment>
<feature type="compositionally biased region" description="Gly residues" evidence="1">
    <location>
        <begin position="444"/>
        <end position="458"/>
    </location>
</feature>
<dbReference type="Proteomes" id="UP001586593">
    <property type="component" value="Unassembled WGS sequence"/>
</dbReference>
<evidence type="ECO:0000256" key="1">
    <source>
        <dbReference type="SAM" id="MobiDB-lite"/>
    </source>
</evidence>
<dbReference type="InterPro" id="IPR054539">
    <property type="entry name" value="Beta-prop_PDH"/>
</dbReference>
<feature type="signal peptide" evidence="3">
    <location>
        <begin position="1"/>
        <end position="25"/>
    </location>
</feature>
<evidence type="ECO:0000259" key="4">
    <source>
        <dbReference type="Pfam" id="PF22807"/>
    </source>
</evidence>
<dbReference type="EMBL" id="JAZHXJ010001123">
    <property type="protein sequence ID" value="KAL1845363.1"/>
    <property type="molecule type" value="Genomic_DNA"/>
</dbReference>
<reference evidence="5 6" key="1">
    <citation type="journal article" date="2024" name="Commun. Biol.">
        <title>Comparative genomic analysis of thermophilic fungi reveals convergent evolutionary adaptations and gene losses.</title>
        <authorList>
            <person name="Steindorff A.S."/>
            <person name="Aguilar-Pontes M.V."/>
            <person name="Robinson A.J."/>
            <person name="Andreopoulos B."/>
            <person name="LaButti K."/>
            <person name="Kuo A."/>
            <person name="Mondo S."/>
            <person name="Riley R."/>
            <person name="Otillar R."/>
            <person name="Haridas S."/>
            <person name="Lipzen A."/>
            <person name="Grimwood J."/>
            <person name="Schmutz J."/>
            <person name="Clum A."/>
            <person name="Reid I.D."/>
            <person name="Moisan M.C."/>
            <person name="Butler G."/>
            <person name="Nguyen T.T.M."/>
            <person name="Dewar K."/>
            <person name="Conant G."/>
            <person name="Drula E."/>
            <person name="Henrissat B."/>
            <person name="Hansel C."/>
            <person name="Singer S."/>
            <person name="Hutchinson M.I."/>
            <person name="de Vries R.P."/>
            <person name="Natvig D.O."/>
            <person name="Powell A.J."/>
            <person name="Tsang A."/>
            <person name="Grigoriev I.V."/>
        </authorList>
    </citation>
    <scope>NUCLEOTIDE SEQUENCE [LARGE SCALE GENOMIC DNA]</scope>
    <source>
        <strain evidence="5 6">ATCC 24622</strain>
    </source>
</reference>
<evidence type="ECO:0000256" key="3">
    <source>
        <dbReference type="SAM" id="SignalP"/>
    </source>
</evidence>
<sequence>MVRIHGPSLGLAALALVSTSSRCRAESTATSSASGACPTVLVPSYQAPVVAGGYVAQLIATGLKRPRGILIDSNGALLVVQQGSGIVHLKLSDHGGTCVSVQKSTTLVNDSSLNHGIELSKDGKTLYASSDDKVFSWAYDSAAVSVSGKRTLIQNMTNSDHVSRTLLLSRKAPDLLLVSRGSSENVDAGAAVLANGRSVIRAFNISNVTDTPYDFPSQGKLLGWGLRNSVGVAEEPQTGGIFSVENSADQMRRDGEDIHENNPGEEMNFHGFLNGSTEHQGGNYGYPHCFALWDKNIPNAGNLTVGNQFAPDPDYSESQDRSCLNDYVPPRLTFQAHMAPLDIKFTPDGSLAYITFHGSWNRDKPAGYKLSTVAFADGQPVDAPDSTTAVSDVLSNADTSACPGKCFRPVGLAIDTAVGGRVFMTSDSTGEIYAIQRAEVSATGSGGGGSKSSSGGGTLVTSTTTGTHNAAPALRTGRTDGWLFAALTVGLMVVGGWVFAAAF</sequence>
<name>A0ABR3VUK0_9PEZI</name>
<gene>
    <name evidence="5" type="ORF">VTK73DRAFT_624</name>
</gene>
<protein>
    <recommendedName>
        <fullName evidence="4">Pyrroloquinoline quinone-dependent pyranose dehydrogenase beta-propeller domain-containing protein</fullName>
    </recommendedName>
</protein>
<keyword evidence="3" id="KW-0732">Signal</keyword>
<dbReference type="InterPro" id="IPR011041">
    <property type="entry name" value="Quinoprot_gluc/sorb_DH_b-prop"/>
</dbReference>
<dbReference type="SUPFAM" id="SSF50952">
    <property type="entry name" value="Soluble quinoprotein glucose dehydrogenase"/>
    <property type="match status" value="1"/>
</dbReference>
<dbReference type="Gene3D" id="2.120.10.30">
    <property type="entry name" value="TolB, C-terminal domain"/>
    <property type="match status" value="1"/>
</dbReference>
<evidence type="ECO:0000313" key="6">
    <source>
        <dbReference type="Proteomes" id="UP001586593"/>
    </source>
</evidence>
<keyword evidence="6" id="KW-1185">Reference proteome</keyword>
<dbReference type="InterPro" id="IPR011042">
    <property type="entry name" value="6-blade_b-propeller_TolB-like"/>
</dbReference>
<evidence type="ECO:0000256" key="2">
    <source>
        <dbReference type="SAM" id="Phobius"/>
    </source>
</evidence>
<evidence type="ECO:0000313" key="5">
    <source>
        <dbReference type="EMBL" id="KAL1845363.1"/>
    </source>
</evidence>
<dbReference type="Pfam" id="PF22807">
    <property type="entry name" value="TrAA12"/>
    <property type="match status" value="1"/>
</dbReference>
<organism evidence="5 6">
    <name type="scientific">Phialemonium thermophilum</name>
    <dbReference type="NCBI Taxonomy" id="223376"/>
    <lineage>
        <taxon>Eukaryota</taxon>
        <taxon>Fungi</taxon>
        <taxon>Dikarya</taxon>
        <taxon>Ascomycota</taxon>
        <taxon>Pezizomycotina</taxon>
        <taxon>Sordariomycetes</taxon>
        <taxon>Sordariomycetidae</taxon>
        <taxon>Cephalothecales</taxon>
        <taxon>Cephalothecaceae</taxon>
        <taxon>Phialemonium</taxon>
    </lineage>
</organism>
<keyword evidence="2" id="KW-0472">Membrane</keyword>
<feature type="region of interest" description="Disordered" evidence="1">
    <location>
        <begin position="442"/>
        <end position="472"/>
    </location>
</feature>
<keyword evidence="2" id="KW-1133">Transmembrane helix</keyword>
<feature type="chain" id="PRO_5046106562" description="Pyrroloquinoline quinone-dependent pyranose dehydrogenase beta-propeller domain-containing protein" evidence="3">
    <location>
        <begin position="26"/>
        <end position="503"/>
    </location>
</feature>
<accession>A0ABR3VUK0</accession>
<feature type="domain" description="Pyrroloquinoline quinone-dependent pyranose dehydrogenase beta-propeller" evidence="4">
    <location>
        <begin position="48"/>
        <end position="437"/>
    </location>
</feature>
<feature type="transmembrane region" description="Helical" evidence="2">
    <location>
        <begin position="482"/>
        <end position="502"/>
    </location>
</feature>
<proteinExistence type="predicted"/>